<dbReference type="EMBL" id="LHUQ01000027">
    <property type="protein sequence ID" value="KON63505.1"/>
    <property type="molecule type" value="Genomic_DNA"/>
</dbReference>
<protein>
    <submittedName>
        <fullName evidence="2">Uncharacterized protein</fullName>
    </submittedName>
</protein>
<evidence type="ECO:0000313" key="3">
    <source>
        <dbReference type="Proteomes" id="UP000037566"/>
    </source>
</evidence>
<gene>
    <name evidence="2" type="ORF">KOEU_29770</name>
</gene>
<proteinExistence type="predicted"/>
<organism evidence="2 3">
    <name type="scientific">Komagataeibacter europaeus</name>
    <name type="common">Gluconacetobacter europaeus</name>
    <dbReference type="NCBI Taxonomy" id="33995"/>
    <lineage>
        <taxon>Bacteria</taxon>
        <taxon>Pseudomonadati</taxon>
        <taxon>Pseudomonadota</taxon>
        <taxon>Alphaproteobacteria</taxon>
        <taxon>Acetobacterales</taxon>
        <taxon>Acetobacteraceae</taxon>
        <taxon>Komagataeibacter</taxon>
    </lineage>
</organism>
<evidence type="ECO:0000256" key="1">
    <source>
        <dbReference type="SAM" id="MobiDB-lite"/>
    </source>
</evidence>
<evidence type="ECO:0000313" key="2">
    <source>
        <dbReference type="EMBL" id="KON63505.1"/>
    </source>
</evidence>
<dbReference type="PATRIC" id="fig|33995.3.peg.3303"/>
<comment type="caution">
    <text evidence="2">The sequence shown here is derived from an EMBL/GenBank/DDBJ whole genome shotgun (WGS) entry which is preliminary data.</text>
</comment>
<dbReference type="Proteomes" id="UP000037566">
    <property type="component" value="Unassembled WGS sequence"/>
</dbReference>
<reference evidence="2" key="1">
    <citation type="submission" date="2015-08" db="EMBL/GenBank/DDBJ databases">
        <title>Draft genome sequence of Komagataeibacter europaeus CECT 8546 a cellulose producer strain from vinegar produced by the traditional method.</title>
        <authorList>
            <person name="Poehlein A."/>
            <person name="Valera M.J."/>
            <person name="Haack F.S."/>
            <person name="Mas A."/>
            <person name="Daniel R."/>
            <person name="Streit W.R."/>
            <person name="Mateo E."/>
        </authorList>
    </citation>
    <scope>NUCLEOTIDE SEQUENCE [LARGE SCALE GENOMIC DNA]</scope>
    <source>
        <strain evidence="2">CECT 8546</strain>
    </source>
</reference>
<accession>A0A0M0EE37</accession>
<feature type="region of interest" description="Disordered" evidence="1">
    <location>
        <begin position="68"/>
        <end position="91"/>
    </location>
</feature>
<dbReference type="AlphaFoldDB" id="A0A0M0EE37"/>
<sequence>MRLSPVPEFTTETRNKVMVNAENLSVDQPVGDLCIVEILCSYLTTHTADRILRSAAFEFVSQFPTACGKAGTPHPPSRRTSTCNKAHQYER</sequence>
<name>A0A0M0EE37_KOMEU</name>
<keyword evidence="3" id="KW-1185">Reference proteome</keyword>